<name>A0A0S4IR38_BODSA</name>
<dbReference type="OrthoDB" id="10263782at2759"/>
<gene>
    <name evidence="1" type="ORF">BSAL_60610</name>
</gene>
<accession>A0A0S4IR38</accession>
<dbReference type="AlphaFoldDB" id="A0A0S4IR38"/>
<dbReference type="Proteomes" id="UP000051952">
    <property type="component" value="Unassembled WGS sequence"/>
</dbReference>
<proteinExistence type="predicted"/>
<organism evidence="1 2">
    <name type="scientific">Bodo saltans</name>
    <name type="common">Flagellated protozoan</name>
    <dbReference type="NCBI Taxonomy" id="75058"/>
    <lineage>
        <taxon>Eukaryota</taxon>
        <taxon>Discoba</taxon>
        <taxon>Euglenozoa</taxon>
        <taxon>Kinetoplastea</taxon>
        <taxon>Metakinetoplastina</taxon>
        <taxon>Eubodonida</taxon>
        <taxon>Bodonidae</taxon>
        <taxon>Bodo</taxon>
    </lineage>
</organism>
<dbReference type="VEuPathDB" id="TriTrypDB:BSAL_60610"/>
<evidence type="ECO:0000313" key="2">
    <source>
        <dbReference type="Proteomes" id="UP000051952"/>
    </source>
</evidence>
<keyword evidence="2" id="KW-1185">Reference proteome</keyword>
<dbReference type="EMBL" id="CYKH01000275">
    <property type="protein sequence ID" value="CUF24802.1"/>
    <property type="molecule type" value="Genomic_DNA"/>
</dbReference>
<protein>
    <submittedName>
        <fullName evidence="1">Uncharacterized protein</fullName>
    </submittedName>
</protein>
<reference evidence="2" key="1">
    <citation type="submission" date="2015-09" db="EMBL/GenBank/DDBJ databases">
        <authorList>
            <consortium name="Pathogen Informatics"/>
        </authorList>
    </citation>
    <scope>NUCLEOTIDE SEQUENCE [LARGE SCALE GENOMIC DNA]</scope>
    <source>
        <strain evidence="2">Lake Konstanz</strain>
    </source>
</reference>
<evidence type="ECO:0000313" key="1">
    <source>
        <dbReference type="EMBL" id="CUF24802.1"/>
    </source>
</evidence>
<sequence length="255" mass="28205">MSQVSISQRRQPAKKCAIITPIGDAPFEVEFSVHQPSKSFRKTDIEPAFPDAISFRHQPLFCVVTFQLANYIFGIDSDANISKDADGTSSDIQEPSNSINTFSMISSDDRTIGYKDVARDRYFYFMKRLKGACEIAMQEICTGSVVNPPDEEPLERDSTAQPPSLWVDWTDPATGLPILGQCGPTTYCESDAIEQLMVCDIVVVAGNGGACRMIQHERWGVDVYPATGFVSVPSFEVLQRGFDLLLQAPEFKIVS</sequence>